<gene>
    <name evidence="1" type="ORF">BTUL_0219g00080</name>
</gene>
<accession>A0A4Z1EAK8</accession>
<dbReference type="AlphaFoldDB" id="A0A4Z1EAK8"/>
<protein>
    <submittedName>
        <fullName evidence="1">Uncharacterized protein</fullName>
    </submittedName>
</protein>
<name>A0A4Z1EAK8_9HELO</name>
<comment type="caution">
    <text evidence="1">The sequence shown here is derived from an EMBL/GenBank/DDBJ whole genome shotgun (WGS) entry which is preliminary data.</text>
</comment>
<organism evidence="1 2">
    <name type="scientific">Botrytis tulipae</name>
    <dbReference type="NCBI Taxonomy" id="87230"/>
    <lineage>
        <taxon>Eukaryota</taxon>
        <taxon>Fungi</taxon>
        <taxon>Dikarya</taxon>
        <taxon>Ascomycota</taxon>
        <taxon>Pezizomycotina</taxon>
        <taxon>Leotiomycetes</taxon>
        <taxon>Helotiales</taxon>
        <taxon>Sclerotiniaceae</taxon>
        <taxon>Botrytis</taxon>
    </lineage>
</organism>
<sequence length="69" mass="7668">MGGKVIRGLLANSSWGSDYSSSTTSLRAEVCFASKHVTSRSPLRNIIVLKGFALKLHLNSDEIFEIYMY</sequence>
<evidence type="ECO:0000313" key="1">
    <source>
        <dbReference type="EMBL" id="TGO08239.1"/>
    </source>
</evidence>
<dbReference type="EMBL" id="PQXH01000219">
    <property type="protein sequence ID" value="TGO08239.1"/>
    <property type="molecule type" value="Genomic_DNA"/>
</dbReference>
<dbReference type="Proteomes" id="UP000297777">
    <property type="component" value="Unassembled WGS sequence"/>
</dbReference>
<proteinExistence type="predicted"/>
<evidence type="ECO:0000313" key="2">
    <source>
        <dbReference type="Proteomes" id="UP000297777"/>
    </source>
</evidence>
<keyword evidence="2" id="KW-1185">Reference proteome</keyword>
<reference evidence="1 2" key="1">
    <citation type="submission" date="2017-12" db="EMBL/GenBank/DDBJ databases">
        <title>Comparative genomics of Botrytis spp.</title>
        <authorList>
            <person name="Valero-Jimenez C.A."/>
            <person name="Tapia P."/>
            <person name="Veloso J."/>
            <person name="Silva-Moreno E."/>
            <person name="Staats M."/>
            <person name="Valdes J.H."/>
            <person name="Van Kan J.A.L."/>
        </authorList>
    </citation>
    <scope>NUCLEOTIDE SEQUENCE [LARGE SCALE GENOMIC DNA]</scope>
    <source>
        <strain evidence="1 2">Bt9001</strain>
    </source>
</reference>